<evidence type="ECO:0000313" key="8">
    <source>
        <dbReference type="EMBL" id="CAG5110581.1"/>
    </source>
</evidence>
<keyword evidence="3" id="KW-0813">Transport</keyword>
<proteinExistence type="inferred from homology"/>
<evidence type="ECO:0000256" key="7">
    <source>
        <dbReference type="SAM" id="Phobius"/>
    </source>
</evidence>
<keyword evidence="9" id="KW-1185">Reference proteome</keyword>
<accession>A0ABN7SYK2</accession>
<evidence type="ECO:0000256" key="3">
    <source>
        <dbReference type="ARBA" id="ARBA00022448"/>
    </source>
</evidence>
<sequence length="214" mass="23709">MAKLGVAFGFPFIEYELKAQGVFYEIECANQTGDVWGPEKTLCNDALKLYNTLFTVATVFSMAGAVCVGFILDKLGMFWTRMIYCSITTLDLDDNANAYALIVIFSIAKTIVYAAPNMFLFYMFPAEHFGPLYGLLTAPTLVTMWLMDPLFRLILGDSDSLADADFSPVSIGFAVICGLCLLQVVLPKIGLISAAKKISKEKKMETQRDNRIEN</sequence>
<evidence type="ECO:0000313" key="9">
    <source>
        <dbReference type="Proteomes" id="UP001158576"/>
    </source>
</evidence>
<dbReference type="InterPro" id="IPR036259">
    <property type="entry name" value="MFS_trans_sf"/>
</dbReference>
<evidence type="ECO:0000256" key="2">
    <source>
        <dbReference type="ARBA" id="ARBA00006595"/>
    </source>
</evidence>
<feature type="transmembrane region" description="Helical" evidence="7">
    <location>
        <begin position="49"/>
        <end position="72"/>
    </location>
</feature>
<reference evidence="8 9" key="1">
    <citation type="submission" date="2021-04" db="EMBL/GenBank/DDBJ databases">
        <authorList>
            <person name="Bliznina A."/>
        </authorList>
    </citation>
    <scope>NUCLEOTIDE SEQUENCE [LARGE SCALE GENOMIC DNA]</scope>
</reference>
<dbReference type="PANTHER" id="PTHR20772">
    <property type="entry name" value="PROTEIN FMP42"/>
    <property type="match status" value="1"/>
</dbReference>
<dbReference type="EMBL" id="OU015567">
    <property type="protein sequence ID" value="CAG5110581.1"/>
    <property type="molecule type" value="Genomic_DNA"/>
</dbReference>
<evidence type="ECO:0000256" key="4">
    <source>
        <dbReference type="ARBA" id="ARBA00022692"/>
    </source>
</evidence>
<evidence type="ECO:0000256" key="6">
    <source>
        <dbReference type="ARBA" id="ARBA00023136"/>
    </source>
</evidence>
<dbReference type="PANTHER" id="PTHR20772:SF2">
    <property type="entry name" value="PROTEIN FMP42"/>
    <property type="match status" value="1"/>
</dbReference>
<comment type="subcellular location">
    <subcellularLocation>
        <location evidence="1">Membrane</location>
        <topology evidence="1">Multi-pass membrane protein</topology>
    </subcellularLocation>
</comment>
<evidence type="ECO:0000256" key="5">
    <source>
        <dbReference type="ARBA" id="ARBA00022989"/>
    </source>
</evidence>
<keyword evidence="4 7" id="KW-0812">Transmembrane</keyword>
<comment type="similarity">
    <text evidence="2">Belongs to the SLC43A transporter (TC 2.A.1.44) family.</text>
</comment>
<dbReference type="Proteomes" id="UP001158576">
    <property type="component" value="Chromosome 2"/>
</dbReference>
<dbReference type="SUPFAM" id="SSF103473">
    <property type="entry name" value="MFS general substrate transporter"/>
    <property type="match status" value="1"/>
</dbReference>
<protein>
    <submittedName>
        <fullName evidence="8">Oidioi.mRNA.OKI2018_I69.chr2.g4967.t1.cds</fullName>
    </submittedName>
</protein>
<name>A0ABN7SYK2_OIKDI</name>
<dbReference type="InterPro" id="IPR052599">
    <property type="entry name" value="SLC43A_AATransporter"/>
</dbReference>
<keyword evidence="5 7" id="KW-1133">Transmembrane helix</keyword>
<feature type="transmembrane region" description="Helical" evidence="7">
    <location>
        <begin position="98"/>
        <end position="120"/>
    </location>
</feature>
<gene>
    <name evidence="8" type="ORF">OKIOD_LOCUS13732</name>
</gene>
<evidence type="ECO:0000256" key="1">
    <source>
        <dbReference type="ARBA" id="ARBA00004141"/>
    </source>
</evidence>
<organism evidence="8 9">
    <name type="scientific">Oikopleura dioica</name>
    <name type="common">Tunicate</name>
    <dbReference type="NCBI Taxonomy" id="34765"/>
    <lineage>
        <taxon>Eukaryota</taxon>
        <taxon>Metazoa</taxon>
        <taxon>Chordata</taxon>
        <taxon>Tunicata</taxon>
        <taxon>Appendicularia</taxon>
        <taxon>Copelata</taxon>
        <taxon>Oikopleuridae</taxon>
        <taxon>Oikopleura</taxon>
    </lineage>
</organism>
<keyword evidence="6 7" id="KW-0472">Membrane</keyword>
<feature type="transmembrane region" description="Helical" evidence="7">
    <location>
        <begin position="171"/>
        <end position="194"/>
    </location>
</feature>
<feature type="transmembrane region" description="Helical" evidence="7">
    <location>
        <begin position="132"/>
        <end position="151"/>
    </location>
</feature>